<sequence>MNTKIITIASLLSIFFLAGCDEKKPELSIEEQAKQYQCSDYQNITNDEVKAALLKRCPRINTNFVPSTSSKGMLSE</sequence>
<reference evidence="1 2" key="1">
    <citation type="submission" date="2020-03" db="EMBL/GenBank/DDBJ databases">
        <title>Complete genome sequence of Orbus sp. IPMB12 (BCRC 80908).</title>
        <authorList>
            <person name="Lo W.-S."/>
            <person name="Chang T.-H."/>
            <person name="Kuo C.-H."/>
        </authorList>
    </citation>
    <scope>NUCLEOTIDE SEQUENCE [LARGE SCALE GENOMIC DNA]</scope>
    <source>
        <strain evidence="1 2">IPMB12</strain>
        <plasmid evidence="2">pipmb12</plasmid>
    </source>
</reference>
<dbReference type="InParanoid" id="A0A6G9IFX1"/>
<dbReference type="InterPro" id="IPR027584">
    <property type="entry name" value="TrbK_RP4"/>
</dbReference>
<keyword evidence="1" id="KW-0614">Plasmid</keyword>
<dbReference type="KEGG" id="orb:IPMB12_11930"/>
<protein>
    <submittedName>
        <fullName evidence="1">Entry exclusion lipoprotein TrbK</fullName>
    </submittedName>
</protein>
<dbReference type="AlphaFoldDB" id="A0A6G9IFX1"/>
<dbReference type="NCBIfam" id="TIGR04359">
    <property type="entry name" value="TrbK_RP4"/>
    <property type="match status" value="1"/>
</dbReference>
<dbReference type="RefSeq" id="WP_166917806.1">
    <property type="nucleotide sequence ID" value="NZ_CP050254.1"/>
</dbReference>
<dbReference type="Proteomes" id="UP000501168">
    <property type="component" value="Plasmid pIPMB12"/>
</dbReference>
<keyword evidence="2" id="KW-1185">Reference proteome</keyword>
<evidence type="ECO:0000313" key="2">
    <source>
        <dbReference type="Proteomes" id="UP000501168"/>
    </source>
</evidence>
<dbReference type="PROSITE" id="PS51257">
    <property type="entry name" value="PROKAR_LIPOPROTEIN"/>
    <property type="match status" value="1"/>
</dbReference>
<proteinExistence type="predicted"/>
<dbReference type="EMBL" id="CP050254">
    <property type="protein sequence ID" value="QIQ22510.1"/>
    <property type="molecule type" value="Genomic_DNA"/>
</dbReference>
<gene>
    <name evidence="1" type="primary">trbK</name>
    <name evidence="1" type="ORF">IPMB12_11930</name>
</gene>
<accession>A0A6G9IFX1</accession>
<geneLocation type="plasmid" evidence="2">
    <name>pipmb12</name>
</geneLocation>
<name>A0A6G9IFX1_9GAMM</name>
<evidence type="ECO:0000313" key="1">
    <source>
        <dbReference type="EMBL" id="QIQ22510.1"/>
    </source>
</evidence>
<keyword evidence="1" id="KW-0449">Lipoprotein</keyword>
<organism evidence="1 2">
    <name type="scientific">Zophobihabitans entericus</name>
    <dbReference type="NCBI Taxonomy" id="1635327"/>
    <lineage>
        <taxon>Bacteria</taxon>
        <taxon>Pseudomonadati</taxon>
        <taxon>Pseudomonadota</taxon>
        <taxon>Gammaproteobacteria</taxon>
        <taxon>Orbales</taxon>
        <taxon>Orbaceae</taxon>
        <taxon>Zophobihabitans</taxon>
    </lineage>
</organism>